<dbReference type="RefSeq" id="WP_251780152.1">
    <property type="nucleotide sequence ID" value="NZ_JAMKFE010000013.1"/>
</dbReference>
<dbReference type="Proteomes" id="UP001165541">
    <property type="component" value="Unassembled WGS sequence"/>
</dbReference>
<evidence type="ECO:0000313" key="2">
    <source>
        <dbReference type="Proteomes" id="UP001165541"/>
    </source>
</evidence>
<name>A0ABT0YSH9_9BURK</name>
<keyword evidence="2" id="KW-1185">Reference proteome</keyword>
<proteinExistence type="predicted"/>
<comment type="caution">
    <text evidence="1">The sequence shown here is derived from an EMBL/GenBank/DDBJ whole genome shotgun (WGS) entry which is preliminary data.</text>
</comment>
<accession>A0ABT0YSH9</accession>
<reference evidence="1" key="1">
    <citation type="submission" date="2022-05" db="EMBL/GenBank/DDBJ databases">
        <title>Schlegelella sp. nov., isolated from mangrove soil.</title>
        <authorList>
            <person name="Liu Y."/>
            <person name="Ge X."/>
            <person name="Liu W."/>
        </authorList>
    </citation>
    <scope>NUCLEOTIDE SEQUENCE</scope>
    <source>
        <strain evidence="1">S2-27</strain>
    </source>
</reference>
<gene>
    <name evidence="1" type="ORF">M8A51_19265</name>
</gene>
<protein>
    <recommendedName>
        <fullName evidence="3">4Fe-4S ferredoxin-type domain-containing protein</fullName>
    </recommendedName>
</protein>
<evidence type="ECO:0000313" key="1">
    <source>
        <dbReference type="EMBL" id="MCM5681671.1"/>
    </source>
</evidence>
<organism evidence="1 2">
    <name type="scientific">Caldimonas mangrovi</name>
    <dbReference type="NCBI Taxonomy" id="2944811"/>
    <lineage>
        <taxon>Bacteria</taxon>
        <taxon>Pseudomonadati</taxon>
        <taxon>Pseudomonadota</taxon>
        <taxon>Betaproteobacteria</taxon>
        <taxon>Burkholderiales</taxon>
        <taxon>Sphaerotilaceae</taxon>
        <taxon>Caldimonas</taxon>
    </lineage>
</organism>
<evidence type="ECO:0008006" key="3">
    <source>
        <dbReference type="Google" id="ProtNLM"/>
    </source>
</evidence>
<dbReference type="EMBL" id="JAMKFE010000013">
    <property type="protein sequence ID" value="MCM5681671.1"/>
    <property type="molecule type" value="Genomic_DNA"/>
</dbReference>
<sequence>MDRVIYLHPQAPSKPPEYAVCNGCGVCCASEPCPLGRVLSRRASGPCRALLWDEGRHRYVCGALARPEQQLPRGLRWAAPWLARAARRMIAAGVGCDSSVLAQPQH</sequence>